<keyword evidence="4 7" id="KW-0812">Transmembrane</keyword>
<dbReference type="Pfam" id="PF00528">
    <property type="entry name" value="BPD_transp_1"/>
    <property type="match status" value="1"/>
</dbReference>
<evidence type="ECO:0000313" key="11">
    <source>
        <dbReference type="Proteomes" id="UP000294739"/>
    </source>
</evidence>
<evidence type="ECO:0000256" key="4">
    <source>
        <dbReference type="ARBA" id="ARBA00022692"/>
    </source>
</evidence>
<evidence type="ECO:0000313" key="10">
    <source>
        <dbReference type="EMBL" id="TDE01975.1"/>
    </source>
</evidence>
<dbReference type="OrthoDB" id="5169641at2"/>
<dbReference type="GO" id="GO:0005886">
    <property type="term" value="C:plasma membrane"/>
    <property type="evidence" value="ECO:0007669"/>
    <property type="project" value="UniProtKB-SubCell"/>
</dbReference>
<evidence type="ECO:0000256" key="8">
    <source>
        <dbReference type="SAM" id="MobiDB-lite"/>
    </source>
</evidence>
<keyword evidence="11" id="KW-1185">Reference proteome</keyword>
<comment type="caution">
    <text evidence="10">The sequence shown here is derived from an EMBL/GenBank/DDBJ whole genome shotgun (WGS) entry which is preliminary data.</text>
</comment>
<dbReference type="AlphaFoldDB" id="A0A4R5CVR2"/>
<keyword evidence="5 7" id="KW-1133">Transmembrane helix</keyword>
<gene>
    <name evidence="10" type="ORF">E1269_22255</name>
</gene>
<keyword evidence="2 7" id="KW-0813">Transport</keyword>
<feature type="transmembrane region" description="Helical" evidence="7">
    <location>
        <begin position="148"/>
        <end position="167"/>
    </location>
</feature>
<feature type="transmembrane region" description="Helical" evidence="7">
    <location>
        <begin position="279"/>
        <end position="305"/>
    </location>
</feature>
<keyword evidence="6 7" id="KW-0472">Membrane</keyword>
<dbReference type="GO" id="GO:0071916">
    <property type="term" value="F:dipeptide transmembrane transporter activity"/>
    <property type="evidence" value="ECO:0007669"/>
    <property type="project" value="TreeGrafter"/>
</dbReference>
<dbReference type="RefSeq" id="WP_131898648.1">
    <property type="nucleotide sequence ID" value="NZ_SMKZ01000038.1"/>
</dbReference>
<dbReference type="Gene3D" id="1.10.3720.10">
    <property type="entry name" value="MetI-like"/>
    <property type="match status" value="1"/>
</dbReference>
<dbReference type="PANTHER" id="PTHR43163:SF6">
    <property type="entry name" value="DIPEPTIDE TRANSPORT SYSTEM PERMEASE PROTEIN DPPB-RELATED"/>
    <property type="match status" value="1"/>
</dbReference>
<proteinExistence type="inferred from homology"/>
<dbReference type="PANTHER" id="PTHR43163">
    <property type="entry name" value="DIPEPTIDE TRANSPORT SYSTEM PERMEASE PROTEIN DPPB-RELATED"/>
    <property type="match status" value="1"/>
</dbReference>
<evidence type="ECO:0000256" key="2">
    <source>
        <dbReference type="ARBA" id="ARBA00022448"/>
    </source>
</evidence>
<evidence type="ECO:0000256" key="6">
    <source>
        <dbReference type="ARBA" id="ARBA00023136"/>
    </source>
</evidence>
<comment type="subcellular location">
    <subcellularLocation>
        <location evidence="1 7">Cell membrane</location>
        <topology evidence="1 7">Multi-pass membrane protein</topology>
    </subcellularLocation>
</comment>
<dbReference type="InParanoid" id="A0A4R5CVR2"/>
<dbReference type="SUPFAM" id="SSF161098">
    <property type="entry name" value="MetI-like"/>
    <property type="match status" value="1"/>
</dbReference>
<feature type="region of interest" description="Disordered" evidence="8">
    <location>
        <begin position="313"/>
        <end position="357"/>
    </location>
</feature>
<feature type="transmembrane region" description="Helical" evidence="7">
    <location>
        <begin position="12"/>
        <end position="30"/>
    </location>
</feature>
<feature type="transmembrane region" description="Helical" evidence="7">
    <location>
        <begin position="179"/>
        <end position="198"/>
    </location>
</feature>
<feature type="transmembrane region" description="Helical" evidence="7">
    <location>
        <begin position="234"/>
        <end position="259"/>
    </location>
</feature>
<protein>
    <submittedName>
        <fullName evidence="10">ABC transporter permease</fullName>
    </submittedName>
</protein>
<evidence type="ECO:0000256" key="5">
    <source>
        <dbReference type="ARBA" id="ARBA00022989"/>
    </source>
</evidence>
<dbReference type="PROSITE" id="PS50928">
    <property type="entry name" value="ABC_TM1"/>
    <property type="match status" value="1"/>
</dbReference>
<dbReference type="Proteomes" id="UP000294739">
    <property type="component" value="Unassembled WGS sequence"/>
</dbReference>
<evidence type="ECO:0000256" key="7">
    <source>
        <dbReference type="RuleBase" id="RU363032"/>
    </source>
</evidence>
<keyword evidence="3" id="KW-1003">Cell membrane</keyword>
<dbReference type="CDD" id="cd06261">
    <property type="entry name" value="TM_PBP2"/>
    <property type="match status" value="1"/>
</dbReference>
<evidence type="ECO:0000256" key="1">
    <source>
        <dbReference type="ARBA" id="ARBA00004651"/>
    </source>
</evidence>
<feature type="compositionally biased region" description="Basic residues" evidence="8">
    <location>
        <begin position="313"/>
        <end position="324"/>
    </location>
</feature>
<reference evidence="10 11" key="1">
    <citation type="submission" date="2019-03" db="EMBL/GenBank/DDBJ databases">
        <title>Draft genome sequences of novel Actinobacteria.</title>
        <authorList>
            <person name="Sahin N."/>
            <person name="Ay H."/>
            <person name="Saygin H."/>
        </authorList>
    </citation>
    <scope>NUCLEOTIDE SEQUENCE [LARGE SCALE GENOMIC DNA]</scope>
    <source>
        <strain evidence="10 11">5K138</strain>
    </source>
</reference>
<evidence type="ECO:0000259" key="9">
    <source>
        <dbReference type="PROSITE" id="PS50928"/>
    </source>
</evidence>
<name>A0A4R5CVR2_9ACTN</name>
<accession>A0A4R5CVR2</accession>
<evidence type="ECO:0000256" key="3">
    <source>
        <dbReference type="ARBA" id="ARBA00022475"/>
    </source>
</evidence>
<dbReference type="InterPro" id="IPR035906">
    <property type="entry name" value="MetI-like_sf"/>
</dbReference>
<dbReference type="EMBL" id="SMKZ01000038">
    <property type="protein sequence ID" value="TDE01975.1"/>
    <property type="molecule type" value="Genomic_DNA"/>
</dbReference>
<sequence length="357" mass="38806">MLAYLARRLVRLILSLVAVSIITFGLLQLVPGSFSELAEAGTSELGGDASATDPALTERYGEQVPAWEQYLTFMRGLVTFDMGPSYRYPQSTVEELIIEAFPVSLSLAVPAMLLTLLIAVPVGVMAAVKKGKLADYGSVFTLTTLQALPGYLFALLLVLVFAVWLGMLPVRGWAGPEYLVIPVVALAVQPTAMLARYVRTSMLEELREDYVVAAQAKGGRRRVVLVRHVLRNSLIPLVTVAGPLFANLATGTVFIEALLGIPGLGRLFTTAARTRDMPLLMGTTLFFALIFLLMNLIVDMVYGLLDPRIRHQRSSGWRRPKPPRRLLATTSRGRGTPGHDAPDRSPAAPGDVEVARP</sequence>
<feature type="domain" description="ABC transmembrane type-1" evidence="9">
    <location>
        <begin position="101"/>
        <end position="302"/>
    </location>
</feature>
<organism evidence="10 11">
    <name type="scientific">Jiangella asiatica</name>
    <dbReference type="NCBI Taxonomy" id="2530372"/>
    <lineage>
        <taxon>Bacteria</taxon>
        <taxon>Bacillati</taxon>
        <taxon>Actinomycetota</taxon>
        <taxon>Actinomycetes</taxon>
        <taxon>Jiangellales</taxon>
        <taxon>Jiangellaceae</taxon>
        <taxon>Jiangella</taxon>
    </lineage>
</organism>
<feature type="transmembrane region" description="Helical" evidence="7">
    <location>
        <begin position="107"/>
        <end position="128"/>
    </location>
</feature>
<comment type="similarity">
    <text evidence="7">Belongs to the binding-protein-dependent transport system permease family.</text>
</comment>
<dbReference type="InterPro" id="IPR000515">
    <property type="entry name" value="MetI-like"/>
</dbReference>